<dbReference type="RefSeq" id="WP_002966678.1">
    <property type="nucleotide sequence ID" value="NC_010742.1"/>
</dbReference>
<dbReference type="PATRIC" id="fig|359391.4.peg.338"/>
<dbReference type="EMBL" id="CP000887">
    <property type="protein sequence ID" value="ACD71830.1"/>
    <property type="molecule type" value="Genomic_DNA"/>
</dbReference>
<dbReference type="Proteomes" id="UP000002565">
    <property type="component" value="Chromosome 1"/>
</dbReference>
<dbReference type="SUPFAM" id="SSF53474">
    <property type="entry name" value="alpha/beta-Hydrolases"/>
    <property type="match status" value="1"/>
</dbReference>
<dbReference type="PIRSF" id="PIRSF037442">
    <property type="entry name" value="UCP037442_abhydr"/>
    <property type="match status" value="1"/>
</dbReference>
<protein>
    <submittedName>
        <fullName evidence="1">Esterase/lipase/thioesterase</fullName>
    </submittedName>
</protein>
<dbReference type="HOGENOM" id="CLU_058232_0_1_5"/>
<dbReference type="InterPro" id="IPR029058">
    <property type="entry name" value="AB_hydrolase_fold"/>
</dbReference>
<organism evidence="1 2">
    <name type="scientific">Brucella abortus (strain S19)</name>
    <dbReference type="NCBI Taxonomy" id="430066"/>
    <lineage>
        <taxon>Bacteria</taxon>
        <taxon>Pseudomonadati</taxon>
        <taxon>Pseudomonadota</taxon>
        <taxon>Alphaproteobacteria</taxon>
        <taxon>Hyphomicrobiales</taxon>
        <taxon>Brucellaceae</taxon>
        <taxon>Brucella/Ochrobactrum group</taxon>
        <taxon>Brucella</taxon>
    </lineage>
</organism>
<dbReference type="Gene3D" id="3.40.50.1820">
    <property type="entry name" value="alpha/beta hydrolase"/>
    <property type="match status" value="1"/>
</dbReference>
<dbReference type="InterPro" id="IPR017208">
    <property type="entry name" value="UCP037442_abhydr"/>
</dbReference>
<dbReference type="KEGG" id="bmc:BAbS19_I02890"/>
<evidence type="ECO:0000313" key="1">
    <source>
        <dbReference type="EMBL" id="ACD71830.1"/>
    </source>
</evidence>
<evidence type="ECO:0000313" key="2">
    <source>
        <dbReference type="Proteomes" id="UP000002565"/>
    </source>
</evidence>
<dbReference type="AlphaFoldDB" id="A0A0F6AP34"/>
<proteinExistence type="predicted"/>
<accession>A0A0F6AP34</accession>
<reference evidence="1 2" key="1">
    <citation type="journal article" date="2008" name="PLoS ONE">
        <title>Genome sequence of Brucella abortus vaccine strain S19 compared to virulent strains yields candidate virulence genes.</title>
        <authorList>
            <person name="Crasta O.R."/>
            <person name="Folkerts O."/>
            <person name="Fei Z."/>
            <person name="Mane S.P."/>
            <person name="Evans C."/>
            <person name="Martino-Catt S."/>
            <person name="Bricker B."/>
            <person name="Yu G."/>
            <person name="Du L."/>
            <person name="Sobral B.W."/>
        </authorList>
    </citation>
    <scope>NUCLEOTIDE SEQUENCE [LARGE SCALE GENOMIC DNA]</scope>
    <source>
        <strain evidence="1 2">S19</strain>
    </source>
</reference>
<gene>
    <name evidence="1" type="ordered locus">BAbS19_I02890</name>
</gene>
<name>A0A0F6AP34_BRUA1</name>
<sequence length="290" mass="32147">MSETVEFQAEDGISLSGQLFQGTGGKPLVLVSSATAVPQGFYAAFARHLVDHGARAVLTYDYRGVSASRLTGKSRKPIRFKDWAMLDFPAALRQLQSVEPGHETVSIGQSFGGQALGISGQSAAFTRYGMVAAMSGALRLLNDRWAWPRMNLVGVPVSYFTKNMPKWVGGEPIPGTVFRDWARWCQMENYFFDDPHLNARELVAAVRIPIFAIGLDDDPWGTRAAVQHFLDYHVNAPIGQRWYSRKMAGNQPIGHLGYFRSRFAETLWPEMTGWLLDGKMPDQAEGSTKG</sequence>
<dbReference type="GeneID" id="93017242"/>